<feature type="signal peptide" evidence="7">
    <location>
        <begin position="1"/>
        <end position="24"/>
    </location>
</feature>
<organism evidence="9 10">
    <name type="scientific">Roseiconus nitratireducens</name>
    <dbReference type="NCBI Taxonomy" id="2605748"/>
    <lineage>
        <taxon>Bacteria</taxon>
        <taxon>Pseudomonadati</taxon>
        <taxon>Planctomycetota</taxon>
        <taxon>Planctomycetia</taxon>
        <taxon>Pirellulales</taxon>
        <taxon>Pirellulaceae</taxon>
        <taxon>Roseiconus</taxon>
    </lineage>
</organism>
<dbReference type="Gene3D" id="3.40.720.10">
    <property type="entry name" value="Alkaline Phosphatase, subunit A"/>
    <property type="match status" value="1"/>
</dbReference>
<sequence length="459" mass="51927">MSRRFWSLLLLVGTVCAVAPTAAAQPSASTRPNVLFIAIDDLNHWIGHLNRNPQTITPNVDRLASRGVSFSHAYCAAPACNPSRAALMSGMRPSTTGVYHNPDDYRPHIRPDQTLNSYFRDQGYLALGAGKIYHGGGGRLEEWNDYQKRAKTSPEKPLVKKNFNGIRWAQLGGEDDSIRDYHTVSYCIEQLKAEHDQPLFLACGIFRPHMPWAVPKKYYDMHPLKDIQLPPHIKGDLEDIPSAGVRTAKPDGDHAAITKNGVWKEAVQAYLASITYADAQLGRLLDAFDQSAIADNTVIVLWGDHGWHLGEKQHWRKFALWEEATRAPLIWVAPGVTPEGAICERTVDFTSVYPTLCELAGLEIPEHCDGVSIKKLLRDPKATWDRPALTTHGYQRHAVRSEQYRYIRYDDGSEELYDEQRDPYEWKNLATNPDYKDVIKELAKWMPETETPPHPENKR</sequence>
<name>A0A5M6D4Q5_9BACT</name>
<keyword evidence="10" id="KW-1185">Reference proteome</keyword>
<evidence type="ECO:0000256" key="6">
    <source>
        <dbReference type="ARBA" id="ARBA00022837"/>
    </source>
</evidence>
<dbReference type="GO" id="GO:0005737">
    <property type="term" value="C:cytoplasm"/>
    <property type="evidence" value="ECO:0007669"/>
    <property type="project" value="TreeGrafter"/>
</dbReference>
<evidence type="ECO:0000259" key="8">
    <source>
        <dbReference type="Pfam" id="PF00884"/>
    </source>
</evidence>
<protein>
    <submittedName>
        <fullName evidence="9">Sulfatase</fullName>
    </submittedName>
</protein>
<keyword evidence="5" id="KW-0378">Hydrolase</keyword>
<evidence type="ECO:0000256" key="7">
    <source>
        <dbReference type="SAM" id="SignalP"/>
    </source>
</evidence>
<reference evidence="9 10" key="1">
    <citation type="submission" date="2019-08" db="EMBL/GenBank/DDBJ databases">
        <authorList>
            <person name="Dhanesh K."/>
            <person name="Kumar G."/>
            <person name="Sasikala C."/>
            <person name="Venkata Ramana C."/>
        </authorList>
    </citation>
    <scope>NUCLEOTIDE SEQUENCE [LARGE SCALE GENOMIC DNA]</scope>
    <source>
        <strain evidence="9 10">JC645</strain>
    </source>
</reference>
<dbReference type="RefSeq" id="WP_150078637.1">
    <property type="nucleotide sequence ID" value="NZ_VWOX01000014.1"/>
</dbReference>
<dbReference type="GO" id="GO:0046872">
    <property type="term" value="F:metal ion binding"/>
    <property type="evidence" value="ECO:0007669"/>
    <property type="project" value="UniProtKB-KW"/>
</dbReference>
<gene>
    <name evidence="9" type="ORF">FYK55_21265</name>
</gene>
<feature type="domain" description="Sulfatase N-terminal" evidence="8">
    <location>
        <begin position="32"/>
        <end position="361"/>
    </location>
</feature>
<proteinExistence type="inferred from homology"/>
<feature type="chain" id="PRO_5024465855" evidence="7">
    <location>
        <begin position="25"/>
        <end position="459"/>
    </location>
</feature>
<evidence type="ECO:0000313" key="10">
    <source>
        <dbReference type="Proteomes" id="UP000324479"/>
    </source>
</evidence>
<dbReference type="PANTHER" id="PTHR45953:SF1">
    <property type="entry name" value="IDURONATE 2-SULFATASE"/>
    <property type="match status" value="1"/>
</dbReference>
<evidence type="ECO:0000256" key="4">
    <source>
        <dbReference type="ARBA" id="ARBA00022729"/>
    </source>
</evidence>
<dbReference type="InterPro" id="IPR000917">
    <property type="entry name" value="Sulfatase_N"/>
</dbReference>
<evidence type="ECO:0000256" key="1">
    <source>
        <dbReference type="ARBA" id="ARBA00001913"/>
    </source>
</evidence>
<comment type="cofactor">
    <cofactor evidence="1">
        <name>Ca(2+)</name>
        <dbReference type="ChEBI" id="CHEBI:29108"/>
    </cofactor>
</comment>
<keyword evidence="6" id="KW-0106">Calcium</keyword>
<comment type="similarity">
    <text evidence="2">Belongs to the sulfatase family.</text>
</comment>
<accession>A0A5M6D4Q5</accession>
<dbReference type="AlphaFoldDB" id="A0A5M6D4Q5"/>
<dbReference type="CDD" id="cd16030">
    <property type="entry name" value="iduronate-2-sulfatase"/>
    <property type="match status" value="1"/>
</dbReference>
<evidence type="ECO:0000313" key="9">
    <source>
        <dbReference type="EMBL" id="KAA5540175.1"/>
    </source>
</evidence>
<dbReference type="Pfam" id="PF00884">
    <property type="entry name" value="Sulfatase"/>
    <property type="match status" value="1"/>
</dbReference>
<dbReference type="SUPFAM" id="SSF53649">
    <property type="entry name" value="Alkaline phosphatase-like"/>
    <property type="match status" value="1"/>
</dbReference>
<keyword evidence="4 7" id="KW-0732">Signal</keyword>
<evidence type="ECO:0000256" key="2">
    <source>
        <dbReference type="ARBA" id="ARBA00008779"/>
    </source>
</evidence>
<comment type="caution">
    <text evidence="9">The sequence shown here is derived from an EMBL/GenBank/DDBJ whole genome shotgun (WGS) entry which is preliminary data.</text>
</comment>
<dbReference type="Proteomes" id="UP000324479">
    <property type="component" value="Unassembled WGS sequence"/>
</dbReference>
<dbReference type="EMBL" id="VWOX01000014">
    <property type="protein sequence ID" value="KAA5540175.1"/>
    <property type="molecule type" value="Genomic_DNA"/>
</dbReference>
<evidence type="ECO:0000256" key="5">
    <source>
        <dbReference type="ARBA" id="ARBA00022801"/>
    </source>
</evidence>
<dbReference type="InterPro" id="IPR035874">
    <property type="entry name" value="IDS"/>
</dbReference>
<dbReference type="PANTHER" id="PTHR45953">
    <property type="entry name" value="IDURONATE 2-SULFATASE"/>
    <property type="match status" value="1"/>
</dbReference>
<dbReference type="InterPro" id="IPR017850">
    <property type="entry name" value="Alkaline_phosphatase_core_sf"/>
</dbReference>
<keyword evidence="3" id="KW-0479">Metal-binding</keyword>
<evidence type="ECO:0000256" key="3">
    <source>
        <dbReference type="ARBA" id="ARBA00022723"/>
    </source>
</evidence>
<dbReference type="GO" id="GO:0004423">
    <property type="term" value="F:iduronate-2-sulfatase activity"/>
    <property type="evidence" value="ECO:0007669"/>
    <property type="project" value="InterPro"/>
</dbReference>